<comment type="similarity">
    <text evidence="1">Belongs to the 'phage' integrase family.</text>
</comment>
<comment type="caution">
    <text evidence="5">The sequence shown here is derived from an EMBL/GenBank/DDBJ whole genome shotgun (WGS) entry which is preliminary data.</text>
</comment>
<dbReference type="InterPro" id="IPR050090">
    <property type="entry name" value="Tyrosine_recombinase_XerCD"/>
</dbReference>
<keyword evidence="2" id="KW-0238">DNA-binding</keyword>
<dbReference type="SUPFAM" id="SSF56349">
    <property type="entry name" value="DNA breaking-rejoining enzymes"/>
    <property type="match status" value="1"/>
</dbReference>
<accession>A0A2S7SVE9</accession>
<dbReference type="Gene3D" id="1.10.150.130">
    <property type="match status" value="1"/>
</dbReference>
<dbReference type="Pfam" id="PF13102">
    <property type="entry name" value="Phage_int_SAM_5"/>
    <property type="match status" value="1"/>
</dbReference>
<keyword evidence="6" id="KW-1185">Reference proteome</keyword>
<organism evidence="5 6">
    <name type="scientific">Flavipsychrobacter stenotrophus</name>
    <dbReference type="NCBI Taxonomy" id="2077091"/>
    <lineage>
        <taxon>Bacteria</taxon>
        <taxon>Pseudomonadati</taxon>
        <taxon>Bacteroidota</taxon>
        <taxon>Chitinophagia</taxon>
        <taxon>Chitinophagales</taxon>
        <taxon>Chitinophagaceae</taxon>
        <taxon>Flavipsychrobacter</taxon>
    </lineage>
</organism>
<dbReference type="PANTHER" id="PTHR30349">
    <property type="entry name" value="PHAGE INTEGRASE-RELATED"/>
    <property type="match status" value="1"/>
</dbReference>
<dbReference type="GO" id="GO:0003677">
    <property type="term" value="F:DNA binding"/>
    <property type="evidence" value="ECO:0007669"/>
    <property type="project" value="UniProtKB-KW"/>
</dbReference>
<dbReference type="PROSITE" id="PS51898">
    <property type="entry name" value="TYR_RECOMBINASE"/>
    <property type="match status" value="1"/>
</dbReference>
<evidence type="ECO:0000313" key="5">
    <source>
        <dbReference type="EMBL" id="PQJ10506.1"/>
    </source>
</evidence>
<proteinExistence type="inferred from homology"/>
<protein>
    <recommendedName>
        <fullName evidence="4">Tyr recombinase domain-containing protein</fullName>
    </recommendedName>
</protein>
<dbReference type="InterPro" id="IPR013762">
    <property type="entry name" value="Integrase-like_cat_sf"/>
</dbReference>
<dbReference type="InterPro" id="IPR025269">
    <property type="entry name" value="SAM-like_dom"/>
</dbReference>
<evidence type="ECO:0000259" key="4">
    <source>
        <dbReference type="PROSITE" id="PS51898"/>
    </source>
</evidence>
<dbReference type="AlphaFoldDB" id="A0A2S7SVE9"/>
<dbReference type="PANTHER" id="PTHR30349:SF41">
    <property type="entry name" value="INTEGRASE_RECOMBINASE PROTEIN MJ0367-RELATED"/>
    <property type="match status" value="1"/>
</dbReference>
<keyword evidence="3" id="KW-0233">DNA recombination</keyword>
<evidence type="ECO:0000256" key="3">
    <source>
        <dbReference type="ARBA" id="ARBA00023172"/>
    </source>
</evidence>
<name>A0A2S7SVE9_9BACT</name>
<sequence length="443" mass="51928">MSVKKIIFYFTLDTTFKEGVDYRSLKEQRNAGVNIDEYYYPKETGIYLSWSINGKYFKVAIGHNIKPAEWDYNKRCPLRKHKYFMELNTLLNKFKSACEKNYLHMRTNDLPINPDSVQQMVKASLNSYVVDSRRILEVYNEFLAEKEQLVKSSTITKYNSTMKSLKAFEKTNYELNFENIATMKFYTDFRVYSIGVLKHLNNTISKSIQNIKAFLQWCFDHSEHYIRSTEFKRFRCEGDYSEPIFLTIEEVRLMEKYNPEESKGLLLSKEIFLFLCYTGQRISDIIALRKRHIKIKSGSGMEWELYQEKGNKSRAVYIPIVESARIILEKYMDRAGADDYIFPRQSPVVTNRNLKKIGQAAGLTDATTKVNFSGKAKREICQPKYHFLTTHVGRKTFITLLKQHKFTDIEIQSISGHSSYKEMLPYIGVDRQAVKQGMEKMFG</sequence>
<dbReference type="EMBL" id="PPSL01000003">
    <property type="protein sequence ID" value="PQJ10506.1"/>
    <property type="molecule type" value="Genomic_DNA"/>
</dbReference>
<dbReference type="InterPro" id="IPR010998">
    <property type="entry name" value="Integrase_recombinase_N"/>
</dbReference>
<feature type="domain" description="Tyr recombinase" evidence="4">
    <location>
        <begin position="241"/>
        <end position="439"/>
    </location>
</feature>
<dbReference type="Gene3D" id="1.10.443.10">
    <property type="entry name" value="Intergrase catalytic core"/>
    <property type="match status" value="1"/>
</dbReference>
<evidence type="ECO:0000313" key="6">
    <source>
        <dbReference type="Proteomes" id="UP000239872"/>
    </source>
</evidence>
<dbReference type="Proteomes" id="UP000239872">
    <property type="component" value="Unassembled WGS sequence"/>
</dbReference>
<evidence type="ECO:0000256" key="2">
    <source>
        <dbReference type="ARBA" id="ARBA00023125"/>
    </source>
</evidence>
<dbReference type="Pfam" id="PF00589">
    <property type="entry name" value="Phage_integrase"/>
    <property type="match status" value="1"/>
</dbReference>
<evidence type="ECO:0000256" key="1">
    <source>
        <dbReference type="ARBA" id="ARBA00008857"/>
    </source>
</evidence>
<dbReference type="InterPro" id="IPR035386">
    <property type="entry name" value="Arm-DNA-bind_5"/>
</dbReference>
<dbReference type="Pfam" id="PF17293">
    <property type="entry name" value="Arm-DNA-bind_5"/>
    <property type="match status" value="1"/>
</dbReference>
<dbReference type="InterPro" id="IPR002104">
    <property type="entry name" value="Integrase_catalytic"/>
</dbReference>
<dbReference type="InterPro" id="IPR011010">
    <property type="entry name" value="DNA_brk_join_enz"/>
</dbReference>
<dbReference type="GO" id="GO:0015074">
    <property type="term" value="P:DNA integration"/>
    <property type="evidence" value="ECO:0007669"/>
    <property type="project" value="InterPro"/>
</dbReference>
<reference evidence="5 6" key="1">
    <citation type="submission" date="2018-01" db="EMBL/GenBank/DDBJ databases">
        <title>A novel member of the phylum Bacteroidetes isolated from glacier ice.</title>
        <authorList>
            <person name="Liu Q."/>
            <person name="Xin Y.-H."/>
        </authorList>
    </citation>
    <scope>NUCLEOTIDE SEQUENCE [LARGE SCALE GENOMIC DNA]</scope>
    <source>
        <strain evidence="5 6">RB1R16</strain>
    </source>
</reference>
<dbReference type="GO" id="GO:0006310">
    <property type="term" value="P:DNA recombination"/>
    <property type="evidence" value="ECO:0007669"/>
    <property type="project" value="UniProtKB-KW"/>
</dbReference>
<gene>
    <name evidence="5" type="ORF">CJD36_011050</name>
</gene>